<dbReference type="GeneID" id="85385850"/>
<dbReference type="Pfam" id="PF11951">
    <property type="entry name" value="Fungal_trans_2"/>
    <property type="match status" value="1"/>
</dbReference>
<name>A0AAD8U905_GLOAC</name>
<keyword evidence="1" id="KW-0539">Nucleus</keyword>
<protein>
    <submittedName>
        <fullName evidence="2">Fungal-specific transcription factor domain-containing protein</fullName>
    </submittedName>
</protein>
<gene>
    <name evidence="2" type="ORF">BDZ83DRAFT_253820</name>
</gene>
<dbReference type="AlphaFoldDB" id="A0AAD8U905"/>
<accession>A0AAD8U905</accession>
<keyword evidence="3" id="KW-1185">Reference proteome</keyword>
<dbReference type="RefSeq" id="XP_060357155.1">
    <property type="nucleotide sequence ID" value="XM_060501951.1"/>
</dbReference>
<dbReference type="EMBL" id="JAHMHS010000306">
    <property type="protein sequence ID" value="KAK1702566.1"/>
    <property type="molecule type" value="Genomic_DNA"/>
</dbReference>
<dbReference type="Proteomes" id="UP001244207">
    <property type="component" value="Unassembled WGS sequence"/>
</dbReference>
<evidence type="ECO:0000313" key="3">
    <source>
        <dbReference type="Proteomes" id="UP001244207"/>
    </source>
</evidence>
<organism evidence="2 3">
    <name type="scientific">Glomerella acutata</name>
    <name type="common">Colletotrichum acutatum</name>
    <dbReference type="NCBI Taxonomy" id="27357"/>
    <lineage>
        <taxon>Eukaryota</taxon>
        <taxon>Fungi</taxon>
        <taxon>Dikarya</taxon>
        <taxon>Ascomycota</taxon>
        <taxon>Pezizomycotina</taxon>
        <taxon>Sordariomycetes</taxon>
        <taxon>Hypocreomycetidae</taxon>
        <taxon>Glomerellales</taxon>
        <taxon>Glomerellaceae</taxon>
        <taxon>Colletotrichum</taxon>
        <taxon>Colletotrichum acutatum species complex</taxon>
    </lineage>
</organism>
<sequence length="276" mass="30803">MKRPDVCTSPGSRLPASRVGDIPNAQFNAKFPSLRTRVFMENHDSRLVDSNALNAPHTKETQQQIQCTASTFETIFGLPESLVSLISRTTHLINILGDALTELETPGIVDIIRTLEHDLCIWTFEGHATNAPHPRQDVGNQREAAFDNAREAVHAAVEIYFYREIRHVNPTSVQHLVEKALRHLLDYEKGVEERGNLAAAGVCWAAFIAGCEAEGISSRQQIAQFLSRIAQKSGTGNFRAASEFLPCVWESRMGLDKFDQSWREVMRSSNTCLILS</sequence>
<evidence type="ECO:0000256" key="1">
    <source>
        <dbReference type="ARBA" id="ARBA00023242"/>
    </source>
</evidence>
<proteinExistence type="predicted"/>
<reference evidence="2" key="1">
    <citation type="submission" date="2021-12" db="EMBL/GenBank/DDBJ databases">
        <title>Comparative genomics, transcriptomics and evolutionary studies reveal genomic signatures of adaptation to plant cell wall in hemibiotrophic fungi.</title>
        <authorList>
            <consortium name="DOE Joint Genome Institute"/>
            <person name="Baroncelli R."/>
            <person name="Diaz J.F."/>
            <person name="Benocci T."/>
            <person name="Peng M."/>
            <person name="Battaglia E."/>
            <person name="Haridas S."/>
            <person name="Andreopoulos W."/>
            <person name="Labutti K."/>
            <person name="Pangilinan J."/>
            <person name="Floch G.L."/>
            <person name="Makela M.R."/>
            <person name="Henrissat B."/>
            <person name="Grigoriev I.V."/>
            <person name="Crouch J.A."/>
            <person name="De Vries R.P."/>
            <person name="Sukno S.A."/>
            <person name="Thon M.R."/>
        </authorList>
    </citation>
    <scope>NUCLEOTIDE SEQUENCE</scope>
    <source>
        <strain evidence="2">CBS 112980</strain>
    </source>
</reference>
<evidence type="ECO:0000313" key="2">
    <source>
        <dbReference type="EMBL" id="KAK1702566.1"/>
    </source>
</evidence>
<dbReference type="InterPro" id="IPR021858">
    <property type="entry name" value="Fun_TF"/>
</dbReference>
<comment type="caution">
    <text evidence="2">The sequence shown here is derived from an EMBL/GenBank/DDBJ whole genome shotgun (WGS) entry which is preliminary data.</text>
</comment>